<comment type="caution">
    <text evidence="2">The sequence shown here is derived from an EMBL/GenBank/DDBJ whole genome shotgun (WGS) entry which is preliminary data.</text>
</comment>
<dbReference type="EMBL" id="LMWP01000002">
    <property type="protein sequence ID" value="KUN32528.1"/>
    <property type="molecule type" value="Genomic_DNA"/>
</dbReference>
<dbReference type="Pfam" id="PF03237">
    <property type="entry name" value="Terminase_6N"/>
    <property type="match status" value="1"/>
</dbReference>
<dbReference type="RefSeq" id="WP_059261739.1">
    <property type="nucleotide sequence ID" value="NZ_KQ948351.1"/>
</dbReference>
<evidence type="ECO:0000313" key="2">
    <source>
        <dbReference type="EMBL" id="KUN32528.1"/>
    </source>
</evidence>
<name>A0A101QME3_STRCK</name>
<evidence type="ECO:0000313" key="3">
    <source>
        <dbReference type="Proteomes" id="UP000053398"/>
    </source>
</evidence>
<sequence>MTTAVDELEHLDDAEVYRQLEAARRAMSADLLRDPVTLARGLDRTFRMRPHLKLIGEALAEVGHGGPDRLLILTPPQVGKSTTVAEWFPFWWLCTYPGDKVAVTSYGDDLALRRGKRIRSYVEEYGEEWELRLKGGSGAMQDWEVTKGGGVRSVSVGKGLTGFDVNLLIIDDPHKDRADAESEAARRALHDWYSSAALTRLQPDRSAVVAIQTRWHPDDFAGRRIEEEGRVEDGGRWKVIHLPAVADPKFGPDPLGREAGEPLPHPKIPTRDVARLRGWWAQKKATSIVRDWHALYQGDPQPGEGALVSEELLRLLRDTTTPVEPQKIAVSIDPSGGGRDTAGVIGGFLGDDGRVWITDDVSAPMSSAEWSMAACRLAYRTNASIIYVEWNFGRDMCVLAVQTSWEKLQREGEIPNHVLMPAVLPVRAKQGKLLRAEPIAQQMVQDKVRLRGVFTDLEREWATWQPTDPDSPGRIDASCVLVYGLIPEANAGAIVHAPLPQAPQPSGARTGIPSSVQPNRPASPYGRRIG</sequence>
<keyword evidence="3" id="KW-1185">Reference proteome</keyword>
<dbReference type="Gene3D" id="3.40.50.300">
    <property type="entry name" value="P-loop containing nucleotide triphosphate hydrolases"/>
    <property type="match status" value="1"/>
</dbReference>
<dbReference type="Proteomes" id="UP000053398">
    <property type="component" value="Unassembled WGS sequence"/>
</dbReference>
<feature type="region of interest" description="Disordered" evidence="1">
    <location>
        <begin position="500"/>
        <end position="530"/>
    </location>
</feature>
<reference evidence="2 3" key="1">
    <citation type="submission" date="2015-10" db="EMBL/GenBank/DDBJ databases">
        <title>Draft genome sequence of Streptomyces corchorusii DSM 40340, type strain for the species Streptomyces corchorusii.</title>
        <authorList>
            <person name="Ruckert C."/>
            <person name="Winkler A."/>
            <person name="Kalinowski J."/>
            <person name="Kampfer P."/>
            <person name="Glaeser S."/>
        </authorList>
    </citation>
    <scope>NUCLEOTIDE SEQUENCE [LARGE SCALE GENOMIC DNA]</scope>
    <source>
        <strain evidence="2 3">DSM 40340</strain>
    </source>
</reference>
<gene>
    <name evidence="2" type="ORF">AQJ11_03100</name>
</gene>
<dbReference type="InterPro" id="IPR027417">
    <property type="entry name" value="P-loop_NTPase"/>
</dbReference>
<organism evidence="2 3">
    <name type="scientific">Streptomyces corchorusii</name>
    <name type="common">Streptomyces chibaensis</name>
    <dbReference type="NCBI Taxonomy" id="1903"/>
    <lineage>
        <taxon>Bacteria</taxon>
        <taxon>Bacillati</taxon>
        <taxon>Actinomycetota</taxon>
        <taxon>Actinomycetes</taxon>
        <taxon>Kitasatosporales</taxon>
        <taxon>Streptomycetaceae</taxon>
        <taxon>Streptomyces</taxon>
    </lineage>
</organism>
<protein>
    <submittedName>
        <fullName evidence="2">Uncharacterized protein</fullName>
    </submittedName>
</protein>
<accession>A0A101QME3</accession>
<dbReference type="AlphaFoldDB" id="A0A101QME3"/>
<evidence type="ECO:0000256" key="1">
    <source>
        <dbReference type="SAM" id="MobiDB-lite"/>
    </source>
</evidence>
<proteinExistence type="predicted"/>